<evidence type="ECO:0000256" key="8">
    <source>
        <dbReference type="ARBA" id="ARBA00023136"/>
    </source>
</evidence>
<evidence type="ECO:0000256" key="9">
    <source>
        <dbReference type="ARBA" id="ARBA00023170"/>
    </source>
</evidence>
<keyword evidence="7" id="KW-0297">G-protein coupled receptor</keyword>
<dbReference type="PANTHER" id="PTHR24061">
    <property type="entry name" value="CALCIUM-SENSING RECEPTOR-RELATED"/>
    <property type="match status" value="1"/>
</dbReference>
<keyword evidence="8 12" id="KW-0472">Membrane</keyword>
<dbReference type="InterPro" id="IPR017978">
    <property type="entry name" value="GPCR_3_C"/>
</dbReference>
<protein>
    <submittedName>
        <fullName evidence="14">Extracellular calcium-sensing receptor-like</fullName>
    </submittedName>
</protein>
<reference evidence="14" key="4">
    <citation type="submission" date="2025-08" db="UniProtKB">
        <authorList>
            <consortium name="Ensembl"/>
        </authorList>
    </citation>
    <scope>IDENTIFICATION</scope>
</reference>
<keyword evidence="6 12" id="KW-1133">Transmembrane helix</keyword>
<reference evidence="15" key="3">
    <citation type="journal article" date="2014" name="Nature">
        <title>Elephant shark genome provides unique insights into gnathostome evolution.</title>
        <authorList>
            <consortium name="International Elephant Shark Genome Sequencing Consortium"/>
            <person name="Venkatesh B."/>
            <person name="Lee A.P."/>
            <person name="Ravi V."/>
            <person name="Maurya A.K."/>
            <person name="Lian M.M."/>
            <person name="Swann J.B."/>
            <person name="Ohta Y."/>
            <person name="Flajnik M.F."/>
            <person name="Sutoh Y."/>
            <person name="Kasahara M."/>
            <person name="Hoon S."/>
            <person name="Gangu V."/>
            <person name="Roy S.W."/>
            <person name="Irimia M."/>
            <person name="Korzh V."/>
            <person name="Kondrychyn I."/>
            <person name="Lim Z.W."/>
            <person name="Tay B.H."/>
            <person name="Tohari S."/>
            <person name="Kong K.W."/>
            <person name="Ho S."/>
            <person name="Lorente-Galdos B."/>
            <person name="Quilez J."/>
            <person name="Marques-Bonet T."/>
            <person name="Raney B.J."/>
            <person name="Ingham P.W."/>
            <person name="Tay A."/>
            <person name="Hillier L.W."/>
            <person name="Minx P."/>
            <person name="Boehm T."/>
            <person name="Wilson R.K."/>
            <person name="Brenner S."/>
            <person name="Warren W.C."/>
        </authorList>
    </citation>
    <scope>NUCLEOTIDE SEQUENCE [LARGE SCALE GENOMIC DNA]</scope>
</reference>
<dbReference type="InterPro" id="IPR004073">
    <property type="entry name" value="GPCR_3_vmron_rcpt_2"/>
</dbReference>
<organism evidence="14 15">
    <name type="scientific">Callorhinchus milii</name>
    <name type="common">Ghost shark</name>
    <dbReference type="NCBI Taxonomy" id="7868"/>
    <lineage>
        <taxon>Eukaryota</taxon>
        <taxon>Metazoa</taxon>
        <taxon>Chordata</taxon>
        <taxon>Craniata</taxon>
        <taxon>Vertebrata</taxon>
        <taxon>Chondrichthyes</taxon>
        <taxon>Holocephali</taxon>
        <taxon>Chimaeriformes</taxon>
        <taxon>Callorhinchidae</taxon>
        <taxon>Callorhinchus</taxon>
    </lineage>
</organism>
<sequence>ERHFKMYLILFTMLCSLSFHFTFFLVNSVLVKADNVCELLGKFNLPALVADSDITIGGLFPIHFRVIEPNLSFQAAPELSRCEGLNFRAFRWVQTMIFTIDEINRDPRLLPNITLGYRIFDSCDTHFQALRAALTINNGQEASVTDYDCAPSMYAVIGDSGSTQSIVVTRLLGLFGIPLVSYFSTCACLSDKQEYPTFLRTVPSDYYQVRALAQLVKYFGWTWVGTIAGDDDYGHYGIQMFSEQVKTFGVCIAFSEIIPKVNSKKKVVEIVEMIEKSRAKVILVFAVEQDMELIVKEAIRQNITGVQWIASEAWVTSALLSSQDNSILIGTLGFALRRAEISGLQEFLHKVHPFKAPQNPIVTEFWETLFHCYLGNDTSQSKPSCTGLEDLKTHENIYSDVSQLRVSYSVYKGVYAVAHALHHLFACQPGQELIVNDTCPNTVNIEPWQLLHHLKRIKFTDSFGNEILFDPNGDPIPSYDLLNWQRKVDSSTQYETVGRYGSALGSYHELHVYGQSIVWNSGKKKVPQSLCSVNCLSGTRKAAREGQPICCFDCIPCADGEIMQCIKCDLDYWSNSQNNQCILKEIEFLSFGDAIGISLATIALLGTGLTITIAAVFTHYRTTPVVRANNSELSFLILFSLALCFMCSLIFIGQPSVWSCSLCNTLSGVSFALCVSCILAKTIVVLMAFKATGPNTNTMKWFGPMQQRAFILLCTCIQISICVSWLITSPPLPVKNTTYQSGKIILECAIGSVKAFAVVLGYVFVLSSLCLVLAYFARKLPDNFNEAKFITFSMLIFFAVWITFIPAYVSTPGKYTVAVEIFAILSSSFGLLLCIFAPKCYIILFKPERNTKNKSCETL</sequence>
<dbReference type="FunFam" id="3.40.50.2300:FF:000475">
    <property type="entry name" value="Olfactory receptor C family, g2"/>
    <property type="match status" value="1"/>
</dbReference>
<dbReference type="InterPro" id="IPR028082">
    <property type="entry name" value="Peripla_BP_I"/>
</dbReference>
<dbReference type="Ensembl" id="ENSCMIT00000004788.1">
    <property type="protein sequence ID" value="ENSCMIP00000004618.1"/>
    <property type="gene ID" value="ENSCMIG00000002724.1"/>
</dbReference>
<evidence type="ECO:0000256" key="4">
    <source>
        <dbReference type="ARBA" id="ARBA00022692"/>
    </source>
</evidence>
<dbReference type="FunFam" id="3.40.50.2300:FF:000016">
    <property type="entry name" value="Taste 1 receptor member 2"/>
    <property type="match status" value="1"/>
</dbReference>
<comment type="subcellular location">
    <subcellularLocation>
        <location evidence="1">Cell membrane</location>
        <topology evidence="1">Multi-pass membrane protein</topology>
    </subcellularLocation>
</comment>
<dbReference type="OMA" id="KCTRFNF"/>
<keyword evidence="15" id="KW-1185">Reference proteome</keyword>
<keyword evidence="5" id="KW-0732">Signal</keyword>
<dbReference type="GO" id="GO:0005886">
    <property type="term" value="C:plasma membrane"/>
    <property type="evidence" value="ECO:0007669"/>
    <property type="project" value="UniProtKB-SubCell"/>
</dbReference>
<feature type="transmembrane region" description="Helical" evidence="12">
    <location>
        <begin position="789"/>
        <end position="809"/>
    </location>
</feature>
<feature type="transmembrane region" description="Helical" evidence="12">
    <location>
        <begin position="755"/>
        <end position="777"/>
    </location>
</feature>
<gene>
    <name evidence="14" type="primary">LOC103172060</name>
</gene>
<dbReference type="Gene3D" id="3.40.50.2300">
    <property type="match status" value="2"/>
</dbReference>
<dbReference type="Pfam" id="PF07562">
    <property type="entry name" value="NCD3G"/>
    <property type="match status" value="1"/>
</dbReference>
<keyword evidence="3" id="KW-1003">Cell membrane</keyword>
<dbReference type="PROSITE" id="PS00981">
    <property type="entry name" value="G_PROTEIN_RECEP_F3_3"/>
    <property type="match status" value="1"/>
</dbReference>
<evidence type="ECO:0000313" key="15">
    <source>
        <dbReference type="Proteomes" id="UP000314986"/>
    </source>
</evidence>
<dbReference type="InterPro" id="IPR000337">
    <property type="entry name" value="GPCR_3"/>
</dbReference>
<dbReference type="PRINTS" id="PR01535">
    <property type="entry name" value="VOMERONASL2R"/>
</dbReference>
<dbReference type="PROSITE" id="PS50259">
    <property type="entry name" value="G_PROTEIN_RECEP_F3_4"/>
    <property type="match status" value="1"/>
</dbReference>
<feature type="transmembrane region" description="Helical" evidence="12">
    <location>
        <begin position="665"/>
        <end position="689"/>
    </location>
</feature>
<keyword evidence="9" id="KW-0675">Receptor</keyword>
<dbReference type="Gene3D" id="2.10.50.30">
    <property type="entry name" value="GPCR, family 3, nine cysteines domain"/>
    <property type="match status" value="1"/>
</dbReference>
<comment type="similarity">
    <text evidence="2">Belongs to the G-protein coupled receptor 3 family.</text>
</comment>
<dbReference type="SUPFAM" id="SSF53822">
    <property type="entry name" value="Periplasmic binding protein-like I"/>
    <property type="match status" value="1"/>
</dbReference>
<accession>A0A4W3GLF1</accession>
<dbReference type="FunFam" id="2.10.50.30:FF:000002">
    <property type="entry name" value="Vomeronasal 2 receptor, h1"/>
    <property type="match status" value="1"/>
</dbReference>
<dbReference type="Pfam" id="PF00003">
    <property type="entry name" value="7tm_3"/>
    <property type="match status" value="1"/>
</dbReference>
<feature type="transmembrane region" description="Helical" evidence="12">
    <location>
        <begin position="632"/>
        <end position="653"/>
    </location>
</feature>
<keyword evidence="10" id="KW-0325">Glycoprotein</keyword>
<dbReference type="FunFam" id="3.40.50.2300:FF:000067">
    <property type="entry name" value="Olfactory receptor C family, h1"/>
    <property type="match status" value="1"/>
</dbReference>
<reference evidence="15" key="1">
    <citation type="journal article" date="2006" name="Science">
        <title>Ancient noncoding elements conserved in the human genome.</title>
        <authorList>
            <person name="Venkatesh B."/>
            <person name="Kirkness E.F."/>
            <person name="Loh Y.H."/>
            <person name="Halpern A.L."/>
            <person name="Lee A.P."/>
            <person name="Johnson J."/>
            <person name="Dandona N."/>
            <person name="Viswanathan L.D."/>
            <person name="Tay A."/>
            <person name="Venter J.C."/>
            <person name="Strausberg R.L."/>
            <person name="Brenner S."/>
        </authorList>
    </citation>
    <scope>NUCLEOTIDE SEQUENCE [LARGE SCALE GENOMIC DNA]</scope>
</reference>
<evidence type="ECO:0000256" key="6">
    <source>
        <dbReference type="ARBA" id="ARBA00022989"/>
    </source>
</evidence>
<keyword evidence="4 12" id="KW-0812">Transmembrane</keyword>
<evidence type="ECO:0000256" key="7">
    <source>
        <dbReference type="ARBA" id="ARBA00023040"/>
    </source>
</evidence>
<evidence type="ECO:0000256" key="2">
    <source>
        <dbReference type="ARBA" id="ARBA00007242"/>
    </source>
</evidence>
<evidence type="ECO:0000256" key="10">
    <source>
        <dbReference type="ARBA" id="ARBA00023180"/>
    </source>
</evidence>
<dbReference type="PANTHER" id="PTHR24061:SF0">
    <property type="entry name" value="C-FAMILY ODORANT RECEPTOR OLFCT1"/>
    <property type="match status" value="1"/>
</dbReference>
<evidence type="ECO:0000313" key="14">
    <source>
        <dbReference type="Ensembl" id="ENSCMIP00000004618.1"/>
    </source>
</evidence>
<dbReference type="InterPro" id="IPR011500">
    <property type="entry name" value="GPCR_3_9-Cys_dom"/>
</dbReference>
<dbReference type="InterPro" id="IPR017979">
    <property type="entry name" value="GPCR_3_CS"/>
</dbReference>
<evidence type="ECO:0000259" key="13">
    <source>
        <dbReference type="PROSITE" id="PS50259"/>
    </source>
</evidence>
<reference evidence="14" key="5">
    <citation type="submission" date="2025-09" db="UniProtKB">
        <authorList>
            <consortium name="Ensembl"/>
        </authorList>
    </citation>
    <scope>IDENTIFICATION</scope>
</reference>
<dbReference type="Proteomes" id="UP000314986">
    <property type="component" value="Unassembled WGS sequence"/>
</dbReference>
<dbReference type="InterPro" id="IPR001828">
    <property type="entry name" value="ANF_lig-bd_rcpt"/>
</dbReference>
<dbReference type="CDD" id="cd06364">
    <property type="entry name" value="PBP1_CaSR"/>
    <property type="match status" value="1"/>
</dbReference>
<feature type="transmembrane region" description="Helical" evidence="12">
    <location>
        <begin position="709"/>
        <end position="727"/>
    </location>
</feature>
<proteinExistence type="inferred from homology"/>
<evidence type="ECO:0000256" key="1">
    <source>
        <dbReference type="ARBA" id="ARBA00004651"/>
    </source>
</evidence>
<evidence type="ECO:0000256" key="3">
    <source>
        <dbReference type="ARBA" id="ARBA00022475"/>
    </source>
</evidence>
<name>A0A4W3GLF1_CALMI</name>
<reference evidence="15" key="2">
    <citation type="journal article" date="2007" name="PLoS Biol.">
        <title>Survey sequencing and comparative analysis of the elephant shark (Callorhinchus milii) genome.</title>
        <authorList>
            <person name="Venkatesh B."/>
            <person name="Kirkness E.F."/>
            <person name="Loh Y.H."/>
            <person name="Halpern A.L."/>
            <person name="Lee A.P."/>
            <person name="Johnson J."/>
            <person name="Dandona N."/>
            <person name="Viswanathan L.D."/>
            <person name="Tay A."/>
            <person name="Venter J.C."/>
            <person name="Strausberg R.L."/>
            <person name="Brenner S."/>
        </authorList>
    </citation>
    <scope>NUCLEOTIDE SEQUENCE [LARGE SCALE GENOMIC DNA]</scope>
</reference>
<dbReference type="CDD" id="cd15283">
    <property type="entry name" value="7tmC_V2R_pheromone"/>
    <property type="match status" value="1"/>
</dbReference>
<dbReference type="GO" id="GO:0004930">
    <property type="term" value="F:G protein-coupled receptor activity"/>
    <property type="evidence" value="ECO:0007669"/>
    <property type="project" value="UniProtKB-KW"/>
</dbReference>
<dbReference type="PRINTS" id="PR00248">
    <property type="entry name" value="GPCRMGR"/>
</dbReference>
<feature type="transmembrane region" description="Helical" evidence="12">
    <location>
        <begin position="594"/>
        <end position="620"/>
    </location>
</feature>
<keyword evidence="11" id="KW-0807">Transducer</keyword>
<dbReference type="InterPro" id="IPR038550">
    <property type="entry name" value="GPCR_3_9-Cys_sf"/>
</dbReference>
<dbReference type="InParanoid" id="A0A4W3GLF1"/>
<evidence type="ECO:0000256" key="11">
    <source>
        <dbReference type="ARBA" id="ARBA00023224"/>
    </source>
</evidence>
<dbReference type="Pfam" id="PF01094">
    <property type="entry name" value="ANF_receptor"/>
    <property type="match status" value="1"/>
</dbReference>
<dbReference type="AlphaFoldDB" id="A0A4W3GLF1"/>
<dbReference type="GeneTree" id="ENSGT01150000286997"/>
<evidence type="ECO:0000256" key="12">
    <source>
        <dbReference type="SAM" id="Phobius"/>
    </source>
</evidence>
<feature type="domain" description="G-protein coupled receptors family 3 profile" evidence="13">
    <location>
        <begin position="595"/>
        <end position="859"/>
    </location>
</feature>
<dbReference type="InterPro" id="IPR000068">
    <property type="entry name" value="GPCR_3_Ca_sens_rcpt-rel"/>
</dbReference>
<evidence type="ECO:0000256" key="5">
    <source>
        <dbReference type="ARBA" id="ARBA00022729"/>
    </source>
</evidence>
<feature type="transmembrane region" description="Helical" evidence="12">
    <location>
        <begin position="821"/>
        <end position="844"/>
    </location>
</feature>